<dbReference type="GO" id="GO:0016747">
    <property type="term" value="F:acyltransferase activity, transferring groups other than amino-acyl groups"/>
    <property type="evidence" value="ECO:0007669"/>
    <property type="project" value="InterPro"/>
</dbReference>
<gene>
    <name evidence="2" type="ordered locus">PFREUD_21120</name>
</gene>
<sequence length="164" mass="17452">MVAPVNPGKVVARRLLDEPQPAPAGWKLSTLDELGPEAFNQIMLRASDGDPYDTSTAESAEDDFRELVEAAGTAFDAGSWFVLSDAHGDVGVVLPQVFPEDLTTGTLFYVAVLPERRGEGLGRAVHAFGLSELARRGARSYVGSTDPDNTPMIAIFEANGCTLS</sequence>
<accession>D7GGE8</accession>
<dbReference type="eggNOG" id="COG0456">
    <property type="taxonomic scope" value="Bacteria"/>
</dbReference>
<keyword evidence="2" id="KW-0012">Acyltransferase</keyword>
<dbReference type="EC" id="2.3.1.-" evidence="2"/>
<feature type="domain" description="N-acetyltransferase" evidence="1">
    <location>
        <begin position="29"/>
        <end position="164"/>
    </location>
</feature>
<protein>
    <submittedName>
        <fullName evidence="2">Acetyltransferase, GNAT family protein</fullName>
        <ecNumber evidence="2">2.3.1.-</ecNumber>
    </submittedName>
</protein>
<keyword evidence="3" id="KW-1185">Reference proteome</keyword>
<dbReference type="InterPro" id="IPR016181">
    <property type="entry name" value="Acyl_CoA_acyltransferase"/>
</dbReference>
<evidence type="ECO:0000313" key="3">
    <source>
        <dbReference type="Proteomes" id="UP000000936"/>
    </source>
</evidence>
<dbReference type="Proteomes" id="UP000000936">
    <property type="component" value="Chromosome"/>
</dbReference>
<dbReference type="Pfam" id="PF00583">
    <property type="entry name" value="Acetyltransf_1"/>
    <property type="match status" value="1"/>
</dbReference>
<dbReference type="SUPFAM" id="SSF55729">
    <property type="entry name" value="Acyl-CoA N-acyltransferases (Nat)"/>
    <property type="match status" value="1"/>
</dbReference>
<dbReference type="AlphaFoldDB" id="D7GGE8"/>
<dbReference type="STRING" id="754252.PFREUD_21120"/>
<dbReference type="EMBL" id="FN806773">
    <property type="protein sequence ID" value="CBL57609.1"/>
    <property type="molecule type" value="Genomic_DNA"/>
</dbReference>
<reference evidence="2 3" key="1">
    <citation type="journal article" date="2010" name="PLoS ONE">
        <title>The complete genome of Propionibacterium freudenreichii CIRM-BIA1, a hardy actinobacterium with food and probiotic applications.</title>
        <authorList>
            <person name="Falentin H."/>
            <person name="Deutsch S.M."/>
            <person name="Jan G."/>
            <person name="Loux V."/>
            <person name="Thierry A."/>
            <person name="Parayre S."/>
            <person name="Maillard M.B."/>
            <person name="Dherbecourt J."/>
            <person name="Cousin F.J."/>
            <person name="Jardin J."/>
            <person name="Siguier P."/>
            <person name="Couloux A."/>
            <person name="Barbe V."/>
            <person name="Vacherie B."/>
            <person name="Wincker P."/>
            <person name="Gibrat J.F."/>
            <person name="Gaillardin C."/>
            <person name="Lortal S."/>
        </authorList>
    </citation>
    <scope>NUCLEOTIDE SEQUENCE [LARGE SCALE GENOMIC DNA]</scope>
    <source>
        <strain evidence="3">ATCC 9614 / DSM 4902 / CIP 103027 / NCIMB 8099 / CIRM-BIA1</strain>
    </source>
</reference>
<name>D7GGE8_PROFC</name>
<evidence type="ECO:0000313" key="2">
    <source>
        <dbReference type="EMBL" id="CBL57609.1"/>
    </source>
</evidence>
<dbReference type="KEGG" id="pfr:PFREUD_21120"/>
<dbReference type="CDD" id="cd04301">
    <property type="entry name" value="NAT_SF"/>
    <property type="match status" value="1"/>
</dbReference>
<dbReference type="InterPro" id="IPR000182">
    <property type="entry name" value="GNAT_dom"/>
</dbReference>
<dbReference type="PROSITE" id="PS51186">
    <property type="entry name" value="GNAT"/>
    <property type="match status" value="1"/>
</dbReference>
<evidence type="ECO:0000259" key="1">
    <source>
        <dbReference type="PROSITE" id="PS51186"/>
    </source>
</evidence>
<dbReference type="HOGENOM" id="CLU_1617526_0_0_11"/>
<proteinExistence type="predicted"/>
<keyword evidence="2" id="KW-0808">Transferase</keyword>
<dbReference type="Gene3D" id="3.40.630.30">
    <property type="match status" value="1"/>
</dbReference>
<organism evidence="2 3">
    <name type="scientific">Propionibacterium freudenreichii subsp. shermanii (strain ATCC 9614 / DSM 4902 / CIP 103027 / NCIMB 8099 / CIRM-BIA1)</name>
    <dbReference type="NCBI Taxonomy" id="754252"/>
    <lineage>
        <taxon>Bacteria</taxon>
        <taxon>Bacillati</taxon>
        <taxon>Actinomycetota</taxon>
        <taxon>Actinomycetes</taxon>
        <taxon>Propionibacteriales</taxon>
        <taxon>Propionibacteriaceae</taxon>
        <taxon>Propionibacterium</taxon>
    </lineage>
</organism>